<organism evidence="3 4">
    <name type="scientific">Adhaeribacter terreus</name>
    <dbReference type="NCBI Taxonomy" id="529703"/>
    <lineage>
        <taxon>Bacteria</taxon>
        <taxon>Pseudomonadati</taxon>
        <taxon>Bacteroidota</taxon>
        <taxon>Cytophagia</taxon>
        <taxon>Cytophagales</taxon>
        <taxon>Hymenobacteraceae</taxon>
        <taxon>Adhaeribacter</taxon>
    </lineage>
</organism>
<evidence type="ECO:0000259" key="2">
    <source>
        <dbReference type="Pfam" id="PF01106"/>
    </source>
</evidence>
<gene>
    <name evidence="3" type="ORF">ACFPIB_03450</name>
</gene>
<dbReference type="RefSeq" id="WP_378016032.1">
    <property type="nucleotide sequence ID" value="NZ_JBHSKT010000002.1"/>
</dbReference>
<dbReference type="Gene3D" id="3.30.300.130">
    <property type="entry name" value="Fe-S cluster assembly (FSCA)"/>
    <property type="match status" value="1"/>
</dbReference>
<keyword evidence="4" id="KW-1185">Reference proteome</keyword>
<evidence type="ECO:0000313" key="3">
    <source>
        <dbReference type="EMBL" id="MFC5269651.1"/>
    </source>
</evidence>
<protein>
    <submittedName>
        <fullName evidence="3">NifU family protein</fullName>
    </submittedName>
</protein>
<proteinExistence type="inferred from homology"/>
<evidence type="ECO:0000313" key="4">
    <source>
        <dbReference type="Proteomes" id="UP001596161"/>
    </source>
</evidence>
<feature type="domain" description="NIF system FeS cluster assembly NifU C-terminal" evidence="2">
    <location>
        <begin position="14"/>
        <end position="80"/>
    </location>
</feature>
<comment type="caution">
    <text evidence="3">The sequence shown here is derived from an EMBL/GenBank/DDBJ whole genome shotgun (WGS) entry which is preliminary data.</text>
</comment>
<evidence type="ECO:0000256" key="1">
    <source>
        <dbReference type="ARBA" id="ARBA00006420"/>
    </source>
</evidence>
<dbReference type="InterPro" id="IPR001075">
    <property type="entry name" value="NIF_FeS_clus_asmbl_NifU_C"/>
</dbReference>
<sequence length="90" mass="9718">MEEMNINPEFLARIEAALDQIRPYLQADGGDVKVLEVTPEMVLKLEMVGACGTCPMSPMTLKAGVEQAILKAVPEIKAVEALNVAPMSTF</sequence>
<dbReference type="Pfam" id="PF01106">
    <property type="entry name" value="NifU"/>
    <property type="match status" value="1"/>
</dbReference>
<dbReference type="InterPro" id="IPR034904">
    <property type="entry name" value="FSCA_dom_sf"/>
</dbReference>
<dbReference type="PANTHER" id="PTHR11178:SF25">
    <property type="entry name" value="NIFU-LIKE PROTEIN 3, CHLOROPLASTIC"/>
    <property type="match status" value="1"/>
</dbReference>
<accession>A0ABW0E7W9</accession>
<name>A0ABW0E7W9_9BACT</name>
<dbReference type="Proteomes" id="UP001596161">
    <property type="component" value="Unassembled WGS sequence"/>
</dbReference>
<comment type="similarity">
    <text evidence="1">Belongs to the NifU family.</text>
</comment>
<dbReference type="PANTHER" id="PTHR11178">
    <property type="entry name" value="IRON-SULFUR CLUSTER SCAFFOLD PROTEIN NFU-RELATED"/>
    <property type="match status" value="1"/>
</dbReference>
<dbReference type="EMBL" id="JBHSKT010000002">
    <property type="protein sequence ID" value="MFC5269651.1"/>
    <property type="molecule type" value="Genomic_DNA"/>
</dbReference>
<dbReference type="SUPFAM" id="SSF117916">
    <property type="entry name" value="Fe-S cluster assembly (FSCA) domain-like"/>
    <property type="match status" value="1"/>
</dbReference>
<reference evidence="4" key="1">
    <citation type="journal article" date="2019" name="Int. J. Syst. Evol. Microbiol.">
        <title>The Global Catalogue of Microorganisms (GCM) 10K type strain sequencing project: providing services to taxonomists for standard genome sequencing and annotation.</title>
        <authorList>
            <consortium name="The Broad Institute Genomics Platform"/>
            <consortium name="The Broad Institute Genome Sequencing Center for Infectious Disease"/>
            <person name="Wu L."/>
            <person name="Ma J."/>
        </authorList>
    </citation>
    <scope>NUCLEOTIDE SEQUENCE [LARGE SCALE GENOMIC DNA]</scope>
    <source>
        <strain evidence="4">KACC 12602</strain>
    </source>
</reference>